<sequence>MAPGPLEVLKRGLAKFSKSIKDRKDALTTKLQRKETISSADEHWLDQEANTIDEQCIIDKLDEASDYERGLAKLDDAGKAIVKKSSCMPTVRC</sequence>
<comment type="caution">
    <text evidence="1">The sequence shown here is derived from an EMBL/GenBank/DDBJ whole genome shotgun (WGS) entry which is preliminary data.</text>
</comment>
<evidence type="ECO:0000313" key="1">
    <source>
        <dbReference type="EMBL" id="KAF8905996.1"/>
    </source>
</evidence>
<dbReference type="AlphaFoldDB" id="A0A9P5NVK5"/>
<proteinExistence type="predicted"/>
<accession>A0A9P5NVK5</accession>
<dbReference type="OrthoDB" id="2507562at2759"/>
<dbReference type="Proteomes" id="UP000724874">
    <property type="component" value="Unassembled WGS sequence"/>
</dbReference>
<gene>
    <name evidence="1" type="ORF">CPB84DRAFT_1770763</name>
</gene>
<reference evidence="1" key="1">
    <citation type="submission" date="2020-11" db="EMBL/GenBank/DDBJ databases">
        <authorList>
            <consortium name="DOE Joint Genome Institute"/>
            <person name="Ahrendt S."/>
            <person name="Riley R."/>
            <person name="Andreopoulos W."/>
            <person name="LaButti K."/>
            <person name="Pangilinan J."/>
            <person name="Ruiz-duenas F.J."/>
            <person name="Barrasa J.M."/>
            <person name="Sanchez-Garcia M."/>
            <person name="Camarero S."/>
            <person name="Miyauchi S."/>
            <person name="Serrano A."/>
            <person name="Linde D."/>
            <person name="Babiker R."/>
            <person name="Drula E."/>
            <person name="Ayuso-Fernandez I."/>
            <person name="Pacheco R."/>
            <person name="Padilla G."/>
            <person name="Ferreira P."/>
            <person name="Barriuso J."/>
            <person name="Kellner H."/>
            <person name="Castanera R."/>
            <person name="Alfaro M."/>
            <person name="Ramirez L."/>
            <person name="Pisabarro A.G."/>
            <person name="Kuo A."/>
            <person name="Tritt A."/>
            <person name="Lipzen A."/>
            <person name="He G."/>
            <person name="Yan M."/>
            <person name="Ng V."/>
            <person name="Cullen D."/>
            <person name="Martin F."/>
            <person name="Rosso M.-N."/>
            <person name="Henrissat B."/>
            <person name="Hibbett D."/>
            <person name="Martinez A.T."/>
            <person name="Grigoriev I.V."/>
        </authorList>
    </citation>
    <scope>NUCLEOTIDE SEQUENCE</scope>
    <source>
        <strain evidence="1">AH 44721</strain>
    </source>
</reference>
<name>A0A9P5NVK5_GYMJU</name>
<dbReference type="EMBL" id="JADNYJ010000020">
    <property type="protein sequence ID" value="KAF8905996.1"/>
    <property type="molecule type" value="Genomic_DNA"/>
</dbReference>
<organism evidence="1 2">
    <name type="scientific">Gymnopilus junonius</name>
    <name type="common">Spectacular rustgill mushroom</name>
    <name type="synonym">Gymnopilus spectabilis subsp. junonius</name>
    <dbReference type="NCBI Taxonomy" id="109634"/>
    <lineage>
        <taxon>Eukaryota</taxon>
        <taxon>Fungi</taxon>
        <taxon>Dikarya</taxon>
        <taxon>Basidiomycota</taxon>
        <taxon>Agaricomycotina</taxon>
        <taxon>Agaricomycetes</taxon>
        <taxon>Agaricomycetidae</taxon>
        <taxon>Agaricales</taxon>
        <taxon>Agaricineae</taxon>
        <taxon>Hymenogastraceae</taxon>
        <taxon>Gymnopilus</taxon>
    </lineage>
</organism>
<evidence type="ECO:0000313" key="2">
    <source>
        <dbReference type="Proteomes" id="UP000724874"/>
    </source>
</evidence>
<keyword evidence="2" id="KW-1185">Reference proteome</keyword>
<protein>
    <submittedName>
        <fullName evidence="1">Uncharacterized protein</fullName>
    </submittedName>
</protein>